<gene>
    <name evidence="2" type="ORF">MetMK1DRAFT_00001200</name>
</gene>
<dbReference type="OrthoDB" id="34774at2157"/>
<evidence type="ECO:0000313" key="3">
    <source>
        <dbReference type="Proteomes" id="UP000003980"/>
    </source>
</evidence>
<dbReference type="Proteomes" id="UP000003980">
    <property type="component" value="Unassembled WGS sequence"/>
</dbReference>
<proteinExistence type="predicted"/>
<dbReference type="AlphaFoldDB" id="H2C0P9"/>
<protein>
    <recommendedName>
        <fullName evidence="4">DUF1453 domain-containing protein</fullName>
    </recommendedName>
</protein>
<organism evidence="2 3">
    <name type="scientific">Metallosphaera yellowstonensis MK1</name>
    <dbReference type="NCBI Taxonomy" id="671065"/>
    <lineage>
        <taxon>Archaea</taxon>
        <taxon>Thermoproteota</taxon>
        <taxon>Thermoprotei</taxon>
        <taxon>Sulfolobales</taxon>
        <taxon>Sulfolobaceae</taxon>
        <taxon>Metallosphaera</taxon>
    </lineage>
</organism>
<keyword evidence="1" id="KW-1133">Transmembrane helix</keyword>
<reference evidence="2 3" key="1">
    <citation type="submission" date="2012-01" db="EMBL/GenBank/DDBJ databases">
        <title>Improved High-Quality Draft sequence of Metallosphaera yellowstonensis MK1.</title>
        <authorList>
            <consortium name="US DOE Joint Genome Institute"/>
            <person name="Lucas S."/>
            <person name="Han J."/>
            <person name="Cheng J.-F."/>
            <person name="Goodwin L."/>
            <person name="Pitluck S."/>
            <person name="Peters L."/>
            <person name="Teshima H."/>
            <person name="Detter J.C."/>
            <person name="Han C."/>
            <person name="Tapia R."/>
            <person name="Land M."/>
            <person name="Hauser L."/>
            <person name="Kyrpides N."/>
            <person name="Kozubal M."/>
            <person name="Macur R.E."/>
            <person name="Jay Z."/>
            <person name="Inskeep W."/>
            <person name="Woyke T."/>
        </authorList>
    </citation>
    <scope>NUCLEOTIDE SEQUENCE [LARGE SCALE GENOMIC DNA]</scope>
    <source>
        <strain evidence="2 3">MK1</strain>
    </source>
</reference>
<evidence type="ECO:0000256" key="1">
    <source>
        <dbReference type="SAM" id="Phobius"/>
    </source>
</evidence>
<feature type="transmembrane region" description="Helical" evidence="1">
    <location>
        <begin position="6"/>
        <end position="27"/>
    </location>
</feature>
<feature type="transmembrane region" description="Helical" evidence="1">
    <location>
        <begin position="99"/>
        <end position="115"/>
    </location>
</feature>
<sequence length="160" mass="18074">MISNPFENTYFLYLVFLALILTLSSYRSLHGRKYRPFRVFFRPAIYLLLGLGLLSQDFTDPLFITSLLGLLAGALMGVKLGSGVSFYYSGGDLYYKRSVWVYLLWLASFLLRAYLEVGSPTSFTVLTLLDALLMFSSGLLLGESYHLVTKARVIRRDGVL</sequence>
<name>H2C0P9_9CREN</name>
<dbReference type="HOGENOM" id="CLU_1507465_0_0_2"/>
<keyword evidence="1" id="KW-0812">Transmembrane</keyword>
<dbReference type="Pfam" id="PF07301">
    <property type="entry name" value="DUF1453"/>
    <property type="match status" value="1"/>
</dbReference>
<evidence type="ECO:0000313" key="2">
    <source>
        <dbReference type="EMBL" id="EHP71311.1"/>
    </source>
</evidence>
<feature type="transmembrane region" description="Helical" evidence="1">
    <location>
        <begin position="39"/>
        <end position="56"/>
    </location>
</feature>
<dbReference type="EMBL" id="JH597755">
    <property type="protein sequence ID" value="EHP71311.1"/>
    <property type="molecule type" value="Genomic_DNA"/>
</dbReference>
<dbReference type="eggNOG" id="arCOG05382">
    <property type="taxonomic scope" value="Archaea"/>
</dbReference>
<evidence type="ECO:0008006" key="4">
    <source>
        <dbReference type="Google" id="ProtNLM"/>
    </source>
</evidence>
<feature type="transmembrane region" description="Helical" evidence="1">
    <location>
        <begin position="121"/>
        <end position="142"/>
    </location>
</feature>
<keyword evidence="3" id="KW-1185">Reference proteome</keyword>
<accession>H2C0P9</accession>
<dbReference type="InterPro" id="IPR058247">
    <property type="entry name" value="DUF1453"/>
</dbReference>
<dbReference type="RefSeq" id="WP_009069476.1">
    <property type="nucleotide sequence ID" value="NZ_JH597755.1"/>
</dbReference>
<feature type="transmembrane region" description="Helical" evidence="1">
    <location>
        <begin position="62"/>
        <end position="87"/>
    </location>
</feature>
<keyword evidence="1" id="KW-0472">Membrane</keyword>